<accession>A0A3G2ECE0</accession>
<protein>
    <submittedName>
        <fullName evidence="1">Uncharacterized protein</fullName>
    </submittedName>
</protein>
<evidence type="ECO:0000313" key="1">
    <source>
        <dbReference type="EMBL" id="AYM76735.1"/>
    </source>
</evidence>
<sequence>MVTGCAEMMISADAAQAMILQFCEGDTQSPHYMKHAIQCCVLSERGDYWIIRANSEAYVVHGRSEYCYVGVNAFLLDVLSGKIETVVSGNRVSHYLQDKYDVRDAAGQAYVLEPAFERSDKAAVVRLRQTLACRLPHALALLSPEHRSWLTGQRRVMQWAQRELMANGVATEVMLRPGSGGALHIPEQIWHWDLLLAELKRLPGLV</sequence>
<dbReference type="Proteomes" id="UP000279594">
    <property type="component" value="Chromosome"/>
</dbReference>
<keyword evidence="2" id="KW-1185">Reference proteome</keyword>
<organism evidence="1 2">
    <name type="scientific">Janthinobacterium agaricidamnosum</name>
    <dbReference type="NCBI Taxonomy" id="55508"/>
    <lineage>
        <taxon>Bacteria</taxon>
        <taxon>Pseudomonadati</taxon>
        <taxon>Pseudomonadota</taxon>
        <taxon>Betaproteobacteria</taxon>
        <taxon>Burkholderiales</taxon>
        <taxon>Oxalobacteraceae</taxon>
        <taxon>Janthinobacterium</taxon>
    </lineage>
</organism>
<gene>
    <name evidence="1" type="ORF">D9M09_13685</name>
</gene>
<proteinExistence type="predicted"/>
<dbReference type="AlphaFoldDB" id="A0A3G2ECE0"/>
<dbReference type="EMBL" id="CP033019">
    <property type="protein sequence ID" value="AYM76735.1"/>
    <property type="molecule type" value="Genomic_DNA"/>
</dbReference>
<name>A0A3G2ECE0_9BURK</name>
<reference evidence="1 2" key="1">
    <citation type="submission" date="2018-10" db="EMBL/GenBank/DDBJ databases">
        <title>Effects of UV and annual dynamics of microbial communities in freshwater RAS systems.</title>
        <authorList>
            <person name="Bekkelund A.K."/>
            <person name="Hansen B.R."/>
            <person name="Stokken H."/>
            <person name="Eriksen B.F."/>
            <person name="Kashulin N.A."/>
        </authorList>
    </citation>
    <scope>NUCLEOTIDE SEQUENCE [LARGE SCALE GENOMIC DNA]</scope>
    <source>
        <strain evidence="1 2">BHSEK</strain>
    </source>
</reference>
<evidence type="ECO:0000313" key="2">
    <source>
        <dbReference type="Proteomes" id="UP000279594"/>
    </source>
</evidence>